<gene>
    <name evidence="3" type="ORF">EPUL_003414</name>
</gene>
<comment type="caution">
    <text evidence="3">The sequence shown here is derived from an EMBL/GenBank/DDBJ whole genome shotgun (WGS) entry which is preliminary data.</text>
</comment>
<proteinExistence type="predicted"/>
<sequence length="446" mass="49407">MEKDAENSDQEYEFCTLGMFIIDEIHYPPPKPPVSNILGGAGTFAAIGARLFSPAPLSKRISWIVDAGSDIPATLIPLIQSWETSVLLRINSSRLTTRGLNSYDASQKRNFKYLTPKLTLDVPDLESQPAYLMSKSFHLICSPLRCISIVKKLLHARKQLSPLAPKPIIVWEPVPYSCLPSELLNLTNCLPYVDICSPNHVELLNFFSEPSSSNENTDAAHCSLDAACIESACEQLLAAMPLQTYALVIRCGSHGVYIAKNGGRSRRPSRRPSPSGRTRRKRPANHARGGLTPDIDMEALLAGFDPEHDREPLPIDPGTSLWLPAYFDTLNESKFQSKIIDPTGAGNSFLGAVALALARGKVLEVAVCWGTVAASFMLEQVGVPVCSKDTKKKEKIIKDDVTFTDNECEYEESWNGDSVSRRLDEFLQRVRCYKKDNVSFQTQFNI</sequence>
<keyword evidence="4" id="KW-1185">Reference proteome</keyword>
<dbReference type="PANTHER" id="PTHR47098:SF2">
    <property type="entry name" value="PROTEIN MAK32"/>
    <property type="match status" value="1"/>
</dbReference>
<reference evidence="3 4" key="1">
    <citation type="submission" date="2017-10" db="EMBL/GenBank/DDBJ databases">
        <title>Development of genomic resources for the powdery mildew, Erysiphe pulchra.</title>
        <authorList>
            <person name="Wadl P.A."/>
            <person name="Mack B.M."/>
            <person name="Moore G."/>
            <person name="Beltz S.B."/>
        </authorList>
    </citation>
    <scope>NUCLEOTIDE SEQUENCE [LARGE SCALE GENOMIC DNA]</scope>
    <source>
        <strain evidence="3">Cflorida</strain>
    </source>
</reference>
<dbReference type="STRING" id="225359.A0A2S4PSZ5"/>
<dbReference type="SUPFAM" id="SSF53613">
    <property type="entry name" value="Ribokinase-like"/>
    <property type="match status" value="1"/>
</dbReference>
<accession>A0A2S4PSZ5</accession>
<feature type="region of interest" description="Disordered" evidence="1">
    <location>
        <begin position="260"/>
        <end position="292"/>
    </location>
</feature>
<feature type="domain" description="Carbohydrate kinase PfkB" evidence="2">
    <location>
        <begin position="335"/>
        <end position="385"/>
    </location>
</feature>
<dbReference type="Proteomes" id="UP000237438">
    <property type="component" value="Unassembled WGS sequence"/>
</dbReference>
<dbReference type="EMBL" id="PEDP01000715">
    <property type="protein sequence ID" value="POS85136.1"/>
    <property type="molecule type" value="Genomic_DNA"/>
</dbReference>
<dbReference type="OrthoDB" id="497927at2759"/>
<dbReference type="InterPro" id="IPR011611">
    <property type="entry name" value="PfkB_dom"/>
</dbReference>
<evidence type="ECO:0000256" key="1">
    <source>
        <dbReference type="SAM" id="MobiDB-lite"/>
    </source>
</evidence>
<organism evidence="3 4">
    <name type="scientific">Erysiphe pulchra</name>
    <dbReference type="NCBI Taxonomy" id="225359"/>
    <lineage>
        <taxon>Eukaryota</taxon>
        <taxon>Fungi</taxon>
        <taxon>Dikarya</taxon>
        <taxon>Ascomycota</taxon>
        <taxon>Pezizomycotina</taxon>
        <taxon>Leotiomycetes</taxon>
        <taxon>Erysiphales</taxon>
        <taxon>Erysiphaceae</taxon>
        <taxon>Erysiphe</taxon>
    </lineage>
</organism>
<protein>
    <recommendedName>
        <fullName evidence="2">Carbohydrate kinase PfkB domain-containing protein</fullName>
    </recommendedName>
</protein>
<evidence type="ECO:0000313" key="4">
    <source>
        <dbReference type="Proteomes" id="UP000237438"/>
    </source>
</evidence>
<dbReference type="Pfam" id="PF00294">
    <property type="entry name" value="PfkB"/>
    <property type="match status" value="1"/>
</dbReference>
<name>A0A2S4PSZ5_9PEZI</name>
<evidence type="ECO:0000259" key="2">
    <source>
        <dbReference type="Pfam" id="PF00294"/>
    </source>
</evidence>
<dbReference type="Gene3D" id="3.40.1190.20">
    <property type="match status" value="1"/>
</dbReference>
<dbReference type="InterPro" id="IPR029056">
    <property type="entry name" value="Ribokinase-like"/>
</dbReference>
<dbReference type="PANTHER" id="PTHR47098">
    <property type="entry name" value="PROTEIN MAK32"/>
    <property type="match status" value="1"/>
</dbReference>
<dbReference type="AlphaFoldDB" id="A0A2S4PSZ5"/>
<evidence type="ECO:0000313" key="3">
    <source>
        <dbReference type="EMBL" id="POS85136.1"/>
    </source>
</evidence>